<dbReference type="RefSeq" id="WP_316966977.1">
    <property type="nucleotide sequence ID" value="NZ_JARFPK010000031.1"/>
</dbReference>
<dbReference type="Proteomes" id="UP001220010">
    <property type="component" value="Unassembled WGS sequence"/>
</dbReference>
<feature type="domain" description="Polymerase beta nucleotidyltransferase" evidence="1">
    <location>
        <begin position="43"/>
        <end position="90"/>
    </location>
</feature>
<name>A0ABT5X957_9EURY</name>
<dbReference type="Gene3D" id="3.30.460.10">
    <property type="entry name" value="Beta Polymerase, domain 2"/>
    <property type="match status" value="1"/>
</dbReference>
<dbReference type="InterPro" id="IPR041633">
    <property type="entry name" value="Polbeta"/>
</dbReference>
<gene>
    <name evidence="2" type="ORF">P0O15_08695</name>
</gene>
<reference evidence="2 3" key="1">
    <citation type="submission" date="2023-03" db="EMBL/GenBank/DDBJ databases">
        <title>WGS of Methanotrichaceae archaeon Mx.</title>
        <authorList>
            <person name="Sorokin D.Y."/>
            <person name="Merkel A.Y."/>
        </authorList>
    </citation>
    <scope>NUCLEOTIDE SEQUENCE [LARGE SCALE GENOMIC DNA]</scope>
    <source>
        <strain evidence="2 3">Mx</strain>
    </source>
</reference>
<evidence type="ECO:0000259" key="1">
    <source>
        <dbReference type="Pfam" id="PF18765"/>
    </source>
</evidence>
<organism evidence="2 3">
    <name type="scientific">Candidatus Methanocrinis natronophilus</name>
    <dbReference type="NCBI Taxonomy" id="3033396"/>
    <lineage>
        <taxon>Archaea</taxon>
        <taxon>Methanobacteriati</taxon>
        <taxon>Methanobacteriota</taxon>
        <taxon>Stenosarchaea group</taxon>
        <taxon>Methanomicrobia</taxon>
        <taxon>Methanotrichales</taxon>
        <taxon>Methanotrichaceae</taxon>
        <taxon>Methanocrinis</taxon>
    </lineage>
</organism>
<dbReference type="CDD" id="cd05403">
    <property type="entry name" value="NT_KNTase_like"/>
    <property type="match status" value="1"/>
</dbReference>
<keyword evidence="3" id="KW-1185">Reference proteome</keyword>
<accession>A0ABT5X957</accession>
<sequence>MVNLMLLRLKREDFTAKEILRAYHNLRLKDLFLEVIAKGSTSLAVYGSFASGNLDEHSDLDLLVIGEESGVDWDRVLELESALGREAQLTVIPFYRWQALKSEGERFAESVLRNHVLIKGVEL</sequence>
<dbReference type="Pfam" id="PF18765">
    <property type="entry name" value="Polbeta"/>
    <property type="match status" value="1"/>
</dbReference>
<proteinExistence type="predicted"/>
<dbReference type="InterPro" id="IPR043519">
    <property type="entry name" value="NT_sf"/>
</dbReference>
<evidence type="ECO:0000313" key="3">
    <source>
        <dbReference type="Proteomes" id="UP001220010"/>
    </source>
</evidence>
<dbReference type="EMBL" id="JARFPK010000031">
    <property type="protein sequence ID" value="MDF0591239.1"/>
    <property type="molecule type" value="Genomic_DNA"/>
</dbReference>
<comment type="caution">
    <text evidence="2">The sequence shown here is derived from an EMBL/GenBank/DDBJ whole genome shotgun (WGS) entry which is preliminary data.</text>
</comment>
<protein>
    <submittedName>
        <fullName evidence="2">Nucleotidyltransferase domain-containing protein</fullName>
    </submittedName>
</protein>
<evidence type="ECO:0000313" key="2">
    <source>
        <dbReference type="EMBL" id="MDF0591239.1"/>
    </source>
</evidence>
<dbReference type="SUPFAM" id="SSF81301">
    <property type="entry name" value="Nucleotidyltransferase"/>
    <property type="match status" value="1"/>
</dbReference>